<feature type="domain" description="Calx-beta" evidence="23">
    <location>
        <begin position="1925"/>
        <end position="2038"/>
    </location>
</feature>
<evidence type="ECO:0000256" key="19">
    <source>
        <dbReference type="ARBA" id="ARBA00078072"/>
    </source>
</evidence>
<keyword evidence="15" id="KW-0675">Receptor</keyword>
<feature type="non-terminal residue" evidence="25">
    <location>
        <position position="2125"/>
    </location>
</feature>
<keyword evidence="16" id="KW-0807">Transducer</keyword>
<keyword evidence="14" id="KW-1015">Disulfide bond</keyword>
<proteinExistence type="inferred from homology"/>
<dbReference type="PANTHER" id="PTHR46682:SF1">
    <property type="entry name" value="ADHESION G-PROTEIN COUPLED RECEPTOR V1"/>
    <property type="match status" value="1"/>
</dbReference>
<dbReference type="GO" id="GO:0001917">
    <property type="term" value="C:photoreceptor inner segment"/>
    <property type="evidence" value="ECO:0007669"/>
    <property type="project" value="UniProtKB-SubCell"/>
</dbReference>
<dbReference type="GO" id="GO:0005737">
    <property type="term" value="C:cytoplasm"/>
    <property type="evidence" value="ECO:0007669"/>
    <property type="project" value="TreeGrafter"/>
</dbReference>
<evidence type="ECO:0000256" key="1">
    <source>
        <dbReference type="ARBA" id="ARBA00004289"/>
    </source>
</evidence>
<keyword evidence="17" id="KW-0966">Cell projection</keyword>
<feature type="domain" description="Calx-beta" evidence="23">
    <location>
        <begin position="14"/>
        <end position="110"/>
    </location>
</feature>
<evidence type="ECO:0000256" key="21">
    <source>
        <dbReference type="SAM" id="MobiDB-lite"/>
    </source>
</evidence>
<dbReference type="FunFam" id="2.60.40.2030:FF:000023">
    <property type="entry name" value="Adhesion G protein-coupled receptor V1"/>
    <property type="match status" value="1"/>
</dbReference>
<dbReference type="SMART" id="SM00560">
    <property type="entry name" value="LamGL"/>
    <property type="match status" value="1"/>
</dbReference>
<comment type="subcellular location">
    <subcellularLocation>
        <location evidence="3">Cell membrane</location>
        <topology evidence="3">Multi-pass membrane protein</topology>
    </subcellularLocation>
    <subcellularLocation>
        <location evidence="1">Cell projection</location>
        <location evidence="1">Stereocilium membrane</location>
    </subcellularLocation>
    <subcellularLocation>
        <location evidence="2">Photoreceptor inner segment</location>
    </subcellularLocation>
</comment>
<feature type="domain" description="Calx-beta" evidence="23">
    <location>
        <begin position="869"/>
        <end position="970"/>
    </location>
</feature>
<dbReference type="FunFam" id="2.60.40.2030:FF:000020">
    <property type="entry name" value="Adhesion G protein-coupled receptor V1"/>
    <property type="match status" value="1"/>
</dbReference>
<dbReference type="GO" id="GO:0016787">
    <property type="term" value="F:hydrolase activity"/>
    <property type="evidence" value="ECO:0007669"/>
    <property type="project" value="UniProtKB-KW"/>
</dbReference>
<dbReference type="SUPFAM" id="SSF141072">
    <property type="entry name" value="CalX-like"/>
    <property type="match status" value="14"/>
</dbReference>
<dbReference type="GO" id="GO:0007601">
    <property type="term" value="P:visual perception"/>
    <property type="evidence" value="ECO:0007669"/>
    <property type="project" value="TreeGrafter"/>
</dbReference>
<evidence type="ECO:0000256" key="2">
    <source>
        <dbReference type="ARBA" id="ARBA00004437"/>
    </source>
</evidence>
<comment type="similarity">
    <text evidence="4">Belongs to the G-protein coupled receptor 2 family. Adhesion G-protein coupled receptor (ADGR) subfamily.</text>
</comment>
<keyword evidence="9" id="KW-0378">Hydrolase</keyword>
<feature type="chain" id="PRO_5016417810" description="Adhesion G-protein coupled receptor V1" evidence="22">
    <location>
        <begin position="22"/>
        <end position="2125"/>
    </location>
</feature>
<dbReference type="SMART" id="SM00237">
    <property type="entry name" value="Calx_beta"/>
    <property type="match status" value="9"/>
</dbReference>
<accession>A0A315VC50</accession>
<dbReference type="PANTHER" id="PTHR46682">
    <property type="entry name" value="ADHESION G-PROTEIN COUPLED RECEPTOR V1"/>
    <property type="match status" value="1"/>
</dbReference>
<dbReference type="GO" id="GO:0060171">
    <property type="term" value="C:stereocilium membrane"/>
    <property type="evidence" value="ECO:0007669"/>
    <property type="project" value="UniProtKB-SubCell"/>
</dbReference>
<feature type="domain" description="LamG-like jellyroll fold" evidence="24">
    <location>
        <begin position="1341"/>
        <end position="1481"/>
    </location>
</feature>
<keyword evidence="13" id="KW-0472">Membrane</keyword>
<dbReference type="GO" id="GO:0007605">
    <property type="term" value="P:sensory perception of sound"/>
    <property type="evidence" value="ECO:0007669"/>
    <property type="project" value="TreeGrafter"/>
</dbReference>
<dbReference type="FunFam" id="2.60.40.2030:FF:000028">
    <property type="entry name" value="Adhesion G-protein coupled receptor V1"/>
    <property type="match status" value="1"/>
</dbReference>
<dbReference type="FunFam" id="2.60.40.2030:FF:000007">
    <property type="entry name" value="Adhesion G-protein coupled receptor V1"/>
    <property type="match status" value="2"/>
</dbReference>
<feature type="domain" description="Calx-beta" evidence="23">
    <location>
        <begin position="1696"/>
        <end position="1795"/>
    </location>
</feature>
<organism evidence="25 26">
    <name type="scientific">Gambusia affinis</name>
    <name type="common">Western mosquitofish</name>
    <name type="synonym">Heterandria affinis</name>
    <dbReference type="NCBI Taxonomy" id="33528"/>
    <lineage>
        <taxon>Eukaryota</taxon>
        <taxon>Metazoa</taxon>
        <taxon>Chordata</taxon>
        <taxon>Craniata</taxon>
        <taxon>Vertebrata</taxon>
        <taxon>Euteleostomi</taxon>
        <taxon>Actinopterygii</taxon>
        <taxon>Neopterygii</taxon>
        <taxon>Teleostei</taxon>
        <taxon>Neoteleostei</taxon>
        <taxon>Acanthomorphata</taxon>
        <taxon>Ovalentaria</taxon>
        <taxon>Atherinomorphae</taxon>
        <taxon>Cyprinodontiformes</taxon>
        <taxon>Poeciliidae</taxon>
        <taxon>Poeciliinae</taxon>
        <taxon>Gambusia</taxon>
    </lineage>
</organism>
<evidence type="ECO:0000256" key="22">
    <source>
        <dbReference type="SAM" id="SignalP"/>
    </source>
</evidence>
<evidence type="ECO:0000259" key="23">
    <source>
        <dbReference type="SMART" id="SM00237"/>
    </source>
</evidence>
<dbReference type="GO" id="GO:0048513">
    <property type="term" value="P:animal organ development"/>
    <property type="evidence" value="ECO:0007669"/>
    <property type="project" value="UniProtKB-ARBA"/>
</dbReference>
<feature type="domain" description="Calx-beta" evidence="23">
    <location>
        <begin position="986"/>
        <end position="1082"/>
    </location>
</feature>
<evidence type="ECO:0000259" key="24">
    <source>
        <dbReference type="SMART" id="SM00560"/>
    </source>
</evidence>
<dbReference type="FunFam" id="2.60.40.2030:FF:000017">
    <property type="entry name" value="Adhesion G protein-coupled receptor V1"/>
    <property type="match status" value="1"/>
</dbReference>
<evidence type="ECO:0000256" key="15">
    <source>
        <dbReference type="ARBA" id="ARBA00023170"/>
    </source>
</evidence>
<evidence type="ECO:0000256" key="12">
    <source>
        <dbReference type="ARBA" id="ARBA00023040"/>
    </source>
</evidence>
<evidence type="ECO:0000256" key="11">
    <source>
        <dbReference type="ARBA" id="ARBA00022989"/>
    </source>
</evidence>
<reference evidence="25 26" key="1">
    <citation type="journal article" date="2018" name="G3 (Bethesda)">
        <title>A High-Quality Reference Genome for the Invasive Mosquitofish Gambusia affinis Using a Chicago Library.</title>
        <authorList>
            <person name="Hoffberg S.L."/>
            <person name="Troendle N.J."/>
            <person name="Glenn T.C."/>
            <person name="Mahmud O."/>
            <person name="Louha S."/>
            <person name="Chalopin D."/>
            <person name="Bennetzen J.L."/>
            <person name="Mauricio R."/>
        </authorList>
    </citation>
    <scope>NUCLEOTIDE SEQUENCE [LARGE SCALE GENOMIC DNA]</scope>
    <source>
        <strain evidence="25">NE01/NJP1002.9</strain>
        <tissue evidence="25">Muscle</tissue>
    </source>
</reference>
<dbReference type="Pfam" id="PF03160">
    <property type="entry name" value="Calx-beta"/>
    <property type="match status" value="14"/>
</dbReference>
<feature type="domain" description="Calx-beta" evidence="23">
    <location>
        <begin position="371"/>
        <end position="480"/>
    </location>
</feature>
<evidence type="ECO:0000256" key="10">
    <source>
        <dbReference type="ARBA" id="ARBA00022837"/>
    </source>
</evidence>
<sequence length="2125" mass="230995">MLPVLLLAGLILALSIPGTSCESATLRFLGQTDFIVNETSTSVVRLVVERLGDPINVTALVLLEGVDTGDFEAVNAAAFLLSTESSKTIFIAVKDDDLPEADETFTFNLKLQSSSNGVTLGTPNKATITILSNDNAFGIIAFNSTQEIVVDESRRRNVPFTLIREKGTYGTVTVNFEISDGPNAAIEDVVPDRGSIIIPVGQAAAHFTIAIQDDQIPENDEVFTVRLTGVAGGALLSPNASSVQLRIRRNDSPLRFSLSVMAVSESAGIIGLNVTRGRLTDDGPLIGSVDAEVSVDYMVVSGEGVGSATPGVDFRDLQPVRTITFPPLVFRARLLFNISDDNVPEIAESFHVVLLEDTIRGDAVLVPPNAVLVTIEPNDKPYGVLSISSAALHQPVVINEDLTQKFDGIIIVRNGGSFGNVSANWTITRNSSDPSLVLDDLTPQFGTVKFVAGQVTAVISINIVADDQPEEAEAFVLKLLPNSVTGNAEIDEPMEMVFYIQDSDDVYGLFRFDPTKEQSIQSQTQGRFLSLNFVRDGGLLGNVSMTLTALYIPAGPVDSNLARDQVLNVSRSVKVMFSRQRTVHLILPIRNDAFLQNGANFLIQLNKLELVDITPSIPSNSPRFGGPLNLTLTVTSDIANGEIGFTSNTTVVLYEPEDTNSSMVSLPLRRDGTDGQAVVFWSLQPIGVNRKDVTADDLTPFNGSVVFLSRQSDAFINLTIMADNIPEVNETLLLTLDRSNMENQILKAGFTSREIVILENDDPGGVFEFSQFSRGPWFINEGEAVELRVVRSQGQLLKQLIRYTVIPSGSAEFYGATGILEFKPGEREVVVALVATPDGIPELDETFSVVLSSHSTPPSRLGNHREVNITVRKNDDPFGVIEFIQSELTLTINESKGEAIHHAVYPVVRNRGHFGEVSVWWGLKPALSGDVMPAYGQLTFKEGEYLKNLTLSSVPDEIPEDKENFTITLSNATGGARLGNTLSASLWINKNDDPIYFSEPFTARVREGGVVNFTVLRAGQADFLATVMYRVDFGGASADDFTLLTNNTLLVFDVGEWMQNISVAIKDDDIPETDEPFYIVLYRATGDAVVYGADTANVVIEANDDANGVFSLKPEEKPVEEGKSNNFYVLRARGHFGNVTVFWQLFANDSATPLEEKQEFVNTSGSITFITGEETRPIVLEAIADKLPEFNEFFVLRLVNISGGYPGDGGKLAETSLNASVLIPFNDDPFGVFAIAANNLDQEVAEDVLDENDMSYVTSFTILRQQGTFSDVRVSWEIVSASFPQGLPLMDDLLLQASFPGEVELRPHSRRHHSATDTWFFSGLPRAYGTISPEDAPAAVGNFTFSAWLVPRLNTDGFVMSKGETNGSLHYGVKVHTNESHVTLMLYYTVIGSNNTQVARASAEKFLEENTWLHVIITVDDGIIEFFLDGTSIPGGLRSIKGEGIDDGPSSVFIGSDLKGEQRYTGLLQDVRLYHTRLNRSQIHELHTQPAKTDLRNISGYLRYRQDERQKSFVVETRDDEKEEGEEVFYLQLVAVHGGARLPFPRPTAVLRIRKSDNANGLFGFTGACIPDTAEEGSTISCVIERVRGSLDFVSVNYTVTQLDSLKSDSPAHEDFANATGAVVFTPGQRSEVLNLVVYDDNLPELSESFQITLVSAESADGKPGSTPTSGASIDPNNSVNTVTVRASDHPYGLLQFQPSLPLEGLILPALQPAHITVHEEDGQIQLPVTRAQGLIGKIAVGYRTTPFTASSPEDYKDSTGILEFLPGDRVKYINVTIVDNPVPELEKDFRVELYNADGGANLGIASRITVTIAASDDAHGVFDFSPQSLFVNGTEPEDGLSSIILMVVRSFGDLSNVTVYWEVDPSSEGELLTRFGNISFGVGQISQNIIIRVAQDEIPELDKSYTVSLVNASKGRLGVQTSSTLTVFASDNPYGLFVFANISRSVRLPEADVTVSLTIQRLKGTMGQVQVTYGTLKESDPEPYRTPGVGRATEGQDFVSLLDSVVFLANQTAANITLRVLDDDDPERDESVFVKLISLYLIKGDQNRPILTSPSLGPLTDIVAQVIVEASDDAFGVLQLSASAVSVAEHYVGPIINVTRVGGIFADVSVKFRAIPVTATVSKF</sequence>
<keyword evidence="7 22" id="KW-0732">Signal</keyword>
<feature type="domain" description="Calx-beta" evidence="23">
    <location>
        <begin position="243"/>
        <end position="355"/>
    </location>
</feature>
<feature type="region of interest" description="Disordered" evidence="21">
    <location>
        <begin position="1659"/>
        <end position="1678"/>
    </location>
</feature>
<dbReference type="SUPFAM" id="SSF49899">
    <property type="entry name" value="Concanavalin A-like lectins/glucanases"/>
    <property type="match status" value="1"/>
</dbReference>
<keyword evidence="10" id="KW-0106">Calcium</keyword>
<dbReference type="FunFam" id="2.60.40.2030:FF:000009">
    <property type="entry name" value="adhesion G-protein coupled receptor V1"/>
    <property type="match status" value="1"/>
</dbReference>
<gene>
    <name evidence="25" type="ORF">CCH79_00006826</name>
</gene>
<feature type="signal peptide" evidence="22">
    <location>
        <begin position="1"/>
        <end position="21"/>
    </location>
</feature>
<dbReference type="GO" id="GO:0001965">
    <property type="term" value="F:G-protein alpha-subunit binding"/>
    <property type="evidence" value="ECO:0007669"/>
    <property type="project" value="TreeGrafter"/>
</dbReference>
<dbReference type="InterPro" id="IPR003644">
    <property type="entry name" value="Calx_beta"/>
</dbReference>
<evidence type="ECO:0000256" key="16">
    <source>
        <dbReference type="ARBA" id="ARBA00023224"/>
    </source>
</evidence>
<dbReference type="InterPro" id="IPR026919">
    <property type="entry name" value="ADGRV1"/>
</dbReference>
<dbReference type="EMBL" id="NHOQ01002094">
    <property type="protein sequence ID" value="PWA19681.1"/>
    <property type="molecule type" value="Genomic_DNA"/>
</dbReference>
<evidence type="ECO:0000256" key="13">
    <source>
        <dbReference type="ARBA" id="ARBA00023136"/>
    </source>
</evidence>
<dbReference type="InterPro" id="IPR038081">
    <property type="entry name" value="CalX-like_sf"/>
</dbReference>
<keyword evidence="5" id="KW-1003">Cell membrane</keyword>
<evidence type="ECO:0000313" key="26">
    <source>
        <dbReference type="Proteomes" id="UP000250572"/>
    </source>
</evidence>
<evidence type="ECO:0000256" key="17">
    <source>
        <dbReference type="ARBA" id="ARBA00023273"/>
    </source>
</evidence>
<dbReference type="FunFam" id="2.60.40.2030:FF:000013">
    <property type="entry name" value="Adhesion G-protein coupled receptor V1"/>
    <property type="match status" value="1"/>
</dbReference>
<evidence type="ECO:0000256" key="9">
    <source>
        <dbReference type="ARBA" id="ARBA00022801"/>
    </source>
</evidence>
<evidence type="ECO:0000256" key="8">
    <source>
        <dbReference type="ARBA" id="ARBA00022737"/>
    </source>
</evidence>
<dbReference type="Pfam" id="PF13385">
    <property type="entry name" value="Laminin_G_3"/>
    <property type="match status" value="1"/>
</dbReference>
<protein>
    <recommendedName>
        <fullName evidence="18">Adhesion G-protein coupled receptor V1</fullName>
    </recommendedName>
    <alternativeName>
        <fullName evidence="20">G-protein coupled receptor 98</fullName>
    </alternativeName>
    <alternativeName>
        <fullName evidence="19">Very large G-protein coupled receptor 1</fullName>
    </alternativeName>
</protein>
<evidence type="ECO:0000256" key="18">
    <source>
        <dbReference type="ARBA" id="ARBA00070037"/>
    </source>
</evidence>
<comment type="caution">
    <text evidence="25">The sequence shown here is derived from an EMBL/GenBank/DDBJ whole genome shotgun (WGS) entry which is preliminary data.</text>
</comment>
<dbReference type="Gene3D" id="2.60.40.2030">
    <property type="match status" value="13"/>
</dbReference>
<keyword evidence="12" id="KW-0297">G-protein coupled receptor</keyword>
<dbReference type="GO" id="GO:0071277">
    <property type="term" value="P:cellular response to calcium ion"/>
    <property type="evidence" value="ECO:0007669"/>
    <property type="project" value="TreeGrafter"/>
</dbReference>
<evidence type="ECO:0000256" key="4">
    <source>
        <dbReference type="ARBA" id="ARBA00007343"/>
    </source>
</evidence>
<dbReference type="GO" id="GO:0004930">
    <property type="term" value="F:G protein-coupled receptor activity"/>
    <property type="evidence" value="ECO:0007669"/>
    <property type="project" value="UniProtKB-KW"/>
</dbReference>
<evidence type="ECO:0000256" key="20">
    <source>
        <dbReference type="ARBA" id="ARBA00083929"/>
    </source>
</evidence>
<dbReference type="InterPro" id="IPR013320">
    <property type="entry name" value="ConA-like_dom_sf"/>
</dbReference>
<feature type="compositionally biased region" description="Polar residues" evidence="21">
    <location>
        <begin position="1666"/>
        <end position="1678"/>
    </location>
</feature>
<dbReference type="Gene3D" id="2.60.120.200">
    <property type="match status" value="1"/>
</dbReference>
<dbReference type="GO" id="GO:0010855">
    <property type="term" value="F:adenylate cyclase inhibitor activity"/>
    <property type="evidence" value="ECO:0007669"/>
    <property type="project" value="TreeGrafter"/>
</dbReference>
<evidence type="ECO:0000313" key="25">
    <source>
        <dbReference type="EMBL" id="PWA19681.1"/>
    </source>
</evidence>
<evidence type="ECO:0000256" key="7">
    <source>
        <dbReference type="ARBA" id="ARBA00022729"/>
    </source>
</evidence>
<keyword evidence="6" id="KW-0812">Transmembrane</keyword>
<name>A0A315VC50_GAMAF</name>
<keyword evidence="26" id="KW-1185">Reference proteome</keyword>
<feature type="domain" description="Calx-beta" evidence="23">
    <location>
        <begin position="753"/>
        <end position="852"/>
    </location>
</feature>
<evidence type="ECO:0000256" key="5">
    <source>
        <dbReference type="ARBA" id="ARBA00022475"/>
    </source>
</evidence>
<keyword evidence="8" id="KW-0677">Repeat</keyword>
<evidence type="ECO:0000256" key="3">
    <source>
        <dbReference type="ARBA" id="ARBA00004651"/>
    </source>
</evidence>
<dbReference type="InterPro" id="IPR006558">
    <property type="entry name" value="LamG-like"/>
</dbReference>
<dbReference type="Proteomes" id="UP000250572">
    <property type="component" value="Unassembled WGS sequence"/>
</dbReference>
<evidence type="ECO:0000256" key="14">
    <source>
        <dbReference type="ARBA" id="ARBA00023157"/>
    </source>
</evidence>
<evidence type="ECO:0000256" key="6">
    <source>
        <dbReference type="ARBA" id="ARBA00022692"/>
    </source>
</evidence>
<feature type="domain" description="Calx-beta" evidence="23">
    <location>
        <begin position="126"/>
        <end position="228"/>
    </location>
</feature>
<keyword evidence="11" id="KW-1133">Transmembrane helix</keyword>